<feature type="domain" description="SUEL-type lectin" evidence="2">
    <location>
        <begin position="39"/>
        <end position="125"/>
    </location>
</feature>
<accession>A0A1V9ZDQ7</accession>
<dbReference type="EMBL" id="JNBS01001995">
    <property type="protein sequence ID" value="OQR95980.1"/>
    <property type="molecule type" value="Genomic_DNA"/>
</dbReference>
<name>A0A1V9ZDQ7_9STRA</name>
<dbReference type="OrthoDB" id="1100386at2759"/>
<evidence type="ECO:0000313" key="3">
    <source>
        <dbReference type="EMBL" id="OQR95980.1"/>
    </source>
</evidence>
<dbReference type="AlphaFoldDB" id="A0A1V9ZDQ7"/>
<evidence type="ECO:0000313" key="4">
    <source>
        <dbReference type="Proteomes" id="UP000243217"/>
    </source>
</evidence>
<dbReference type="STRING" id="74557.A0A1V9ZDQ7"/>
<evidence type="ECO:0000259" key="2">
    <source>
        <dbReference type="PROSITE" id="PS50228"/>
    </source>
</evidence>
<dbReference type="PROSITE" id="PS50228">
    <property type="entry name" value="SUEL_LECTIN"/>
    <property type="match status" value="2"/>
</dbReference>
<proteinExistence type="predicted"/>
<feature type="domain" description="SUEL-type lectin" evidence="2">
    <location>
        <begin position="136"/>
        <end position="217"/>
    </location>
</feature>
<dbReference type="InterPro" id="IPR043159">
    <property type="entry name" value="Lectin_gal-bd_sf"/>
</dbReference>
<dbReference type="InterPro" id="IPR000922">
    <property type="entry name" value="Lectin_gal-bd_dom"/>
</dbReference>
<dbReference type="Proteomes" id="UP000243217">
    <property type="component" value="Unassembled WGS sequence"/>
</dbReference>
<dbReference type="PANTHER" id="PTHR46780">
    <property type="entry name" value="PROTEIN EVA-1"/>
    <property type="match status" value="1"/>
</dbReference>
<gene>
    <name evidence="3" type="ORF">THRCLA_07421</name>
</gene>
<dbReference type="CDD" id="cd22842">
    <property type="entry name" value="Gal_Rha_Lectin_BGal"/>
    <property type="match status" value="2"/>
</dbReference>
<keyword evidence="4" id="KW-1185">Reference proteome</keyword>
<reference evidence="3 4" key="1">
    <citation type="journal article" date="2014" name="Genome Biol. Evol.">
        <title>The secreted proteins of Achlya hypogyna and Thraustotheca clavata identify the ancestral oomycete secretome and reveal gene acquisitions by horizontal gene transfer.</title>
        <authorList>
            <person name="Misner I."/>
            <person name="Blouin N."/>
            <person name="Leonard G."/>
            <person name="Richards T.A."/>
            <person name="Lane C.E."/>
        </authorList>
    </citation>
    <scope>NUCLEOTIDE SEQUENCE [LARGE SCALE GENOMIC DNA]</scope>
    <source>
        <strain evidence="3 4">ATCC 34112</strain>
    </source>
</reference>
<dbReference type="SUPFAM" id="SSF101447">
    <property type="entry name" value="Formin homology 2 domain (FH2 domain)"/>
    <property type="match status" value="1"/>
</dbReference>
<evidence type="ECO:0000256" key="1">
    <source>
        <dbReference type="SAM" id="MobiDB-lite"/>
    </source>
</evidence>
<protein>
    <recommendedName>
        <fullName evidence="2">SUEL-type lectin domain-containing protein</fullName>
    </recommendedName>
</protein>
<dbReference type="Gene3D" id="2.60.120.740">
    <property type="match status" value="2"/>
</dbReference>
<feature type="region of interest" description="Disordered" evidence="1">
    <location>
        <begin position="1"/>
        <end position="23"/>
    </location>
</feature>
<feature type="compositionally biased region" description="Pro residues" evidence="1">
    <location>
        <begin position="7"/>
        <end position="23"/>
    </location>
</feature>
<sequence length="237" mass="24196">MGGNQSSPPPPPPPPPPPTAPPTPALYLTSGATLLTQTAGEGSTVTLDCGTPTLQISRVIFASYGLPDGSGLGARYGVCYAGNSYDVVRNACVGLRSCSVGANNGVFGDPCGGTVKRLTVTAECTAAPKYQTWATVADHQTMNLVCAPGYVIGSIDFASYGTPNGYSTGWCHAGQSWDIINKLCVGQQNCQVPAEAAIFSDPCVGTFKALASKVTCTQGSAPKTISTSYVAPSCNTS</sequence>
<organism evidence="3 4">
    <name type="scientific">Thraustotheca clavata</name>
    <dbReference type="NCBI Taxonomy" id="74557"/>
    <lineage>
        <taxon>Eukaryota</taxon>
        <taxon>Sar</taxon>
        <taxon>Stramenopiles</taxon>
        <taxon>Oomycota</taxon>
        <taxon>Saprolegniomycetes</taxon>
        <taxon>Saprolegniales</taxon>
        <taxon>Achlyaceae</taxon>
        <taxon>Thraustotheca</taxon>
    </lineage>
</organism>
<dbReference type="GO" id="GO:0030246">
    <property type="term" value="F:carbohydrate binding"/>
    <property type="evidence" value="ECO:0007669"/>
    <property type="project" value="InterPro"/>
</dbReference>
<comment type="caution">
    <text evidence="3">The sequence shown here is derived from an EMBL/GenBank/DDBJ whole genome shotgun (WGS) entry which is preliminary data.</text>
</comment>
<dbReference type="Pfam" id="PF02140">
    <property type="entry name" value="SUEL_Lectin"/>
    <property type="match status" value="2"/>
</dbReference>